<evidence type="ECO:0000313" key="3">
    <source>
        <dbReference type="Proteomes" id="UP001064971"/>
    </source>
</evidence>
<organism evidence="2 3">
    <name type="scientific">Deinococcus aetherius</name>
    <dbReference type="NCBI Taxonomy" id="200252"/>
    <lineage>
        <taxon>Bacteria</taxon>
        <taxon>Thermotogati</taxon>
        <taxon>Deinococcota</taxon>
        <taxon>Deinococci</taxon>
        <taxon>Deinococcales</taxon>
        <taxon>Deinococcaceae</taxon>
        <taxon>Deinococcus</taxon>
    </lineage>
</organism>
<feature type="region of interest" description="Disordered" evidence="1">
    <location>
        <begin position="34"/>
        <end position="72"/>
    </location>
</feature>
<evidence type="ECO:0000313" key="2">
    <source>
        <dbReference type="EMBL" id="BDP44132.1"/>
    </source>
</evidence>
<keyword evidence="2" id="KW-0614">Plasmid</keyword>
<dbReference type="Proteomes" id="UP001064971">
    <property type="component" value="Plasmid pDAETH-2"/>
</dbReference>
<evidence type="ECO:0000256" key="1">
    <source>
        <dbReference type="SAM" id="MobiDB-lite"/>
    </source>
</evidence>
<accession>A0ABN6RLD9</accession>
<gene>
    <name evidence="2" type="ORF">DAETH_41010</name>
</gene>
<sequence length="72" mass="7769">MGSEHNGDLERPPACRIPDGPCVKWATEWAGWGQPCDRQEQAAEDQPAQGSDIRGKDRQGSRAGPGVTSIRP</sequence>
<name>A0ABN6RLD9_9DEIO</name>
<protein>
    <submittedName>
        <fullName evidence="2">Uncharacterized protein</fullName>
    </submittedName>
</protein>
<keyword evidence="3" id="KW-1185">Reference proteome</keyword>
<reference evidence="2" key="1">
    <citation type="submission" date="2022-07" db="EMBL/GenBank/DDBJ databases">
        <title>Complete Genome Sequence of the Radioresistant Bacterium Deinococcus aetherius ST0316, Isolated from the Air Dust collected in Lower Stratosphere above Japan.</title>
        <authorList>
            <person name="Satoh K."/>
            <person name="Hagiwara K."/>
            <person name="Katsumata K."/>
            <person name="Kubo A."/>
            <person name="Yokobori S."/>
            <person name="Yamagishi A."/>
            <person name="Oono Y."/>
            <person name="Narumi I."/>
        </authorList>
    </citation>
    <scope>NUCLEOTIDE SEQUENCE</scope>
    <source>
        <strain evidence="2">ST0316</strain>
        <plasmid evidence="2">pDAETH-2</plasmid>
    </source>
</reference>
<geneLocation type="plasmid" evidence="2 3">
    <name>pDAETH-2</name>
</geneLocation>
<proteinExistence type="predicted"/>
<dbReference type="EMBL" id="AP026562">
    <property type="protein sequence ID" value="BDP44132.1"/>
    <property type="molecule type" value="Genomic_DNA"/>
</dbReference>